<accession>A0A8B7VKN9</accession>
<gene>
    <name evidence="2" type="primary">LOC109694269</name>
</gene>
<feature type="compositionally biased region" description="Low complexity" evidence="1">
    <location>
        <begin position="146"/>
        <end position="165"/>
    </location>
</feature>
<feature type="compositionally biased region" description="Low complexity" evidence="1">
    <location>
        <begin position="127"/>
        <end position="137"/>
    </location>
</feature>
<sequence length="206" mass="20937">MPPRHLVPWPQKPTPEHLPRALEPGRAAASRPAGPEGTGVAFQERLALPGTLGRVRAKPPSAPAPPRAPPRGPRCRRAPGPSSPPAPIRPAARSGDPTPHLGGARTPLALRPPSPRNRTRPGGASGTPGAAAGAARGARAERSRETAPPGRPGRSGLAAAAALALVSQPRPVPSRARRVDPSSSALPSATEPELRPVSLSGPTPSP</sequence>
<feature type="compositionally biased region" description="Pro residues" evidence="1">
    <location>
        <begin position="60"/>
        <end position="72"/>
    </location>
</feature>
<evidence type="ECO:0000256" key="1">
    <source>
        <dbReference type="SAM" id="MobiDB-lite"/>
    </source>
</evidence>
<protein>
    <submittedName>
        <fullName evidence="2">Atherin-like</fullName>
    </submittedName>
</protein>
<feature type="compositionally biased region" description="Pro residues" evidence="1">
    <location>
        <begin position="1"/>
        <end position="13"/>
    </location>
</feature>
<reference evidence="2" key="1">
    <citation type="submission" date="2025-08" db="UniProtKB">
        <authorList>
            <consortium name="RefSeq"/>
        </authorList>
    </citation>
    <scope>IDENTIFICATION</scope>
    <source>
        <tissue evidence="2">Leukocyte</tissue>
    </source>
</reference>
<dbReference type="AlphaFoldDB" id="A0A8B7VKN9"/>
<feature type="compositionally biased region" description="Low complexity" evidence="1">
    <location>
        <begin position="24"/>
        <end position="35"/>
    </location>
</feature>
<feature type="region of interest" description="Disordered" evidence="1">
    <location>
        <begin position="1"/>
        <end position="206"/>
    </location>
</feature>
<dbReference type="KEGG" id="ccan:109694269"/>
<organism evidence="2">
    <name type="scientific">Castor canadensis</name>
    <name type="common">American beaver</name>
    <dbReference type="NCBI Taxonomy" id="51338"/>
    <lineage>
        <taxon>Eukaryota</taxon>
        <taxon>Metazoa</taxon>
        <taxon>Chordata</taxon>
        <taxon>Craniata</taxon>
        <taxon>Vertebrata</taxon>
        <taxon>Euteleostomi</taxon>
        <taxon>Mammalia</taxon>
        <taxon>Eutheria</taxon>
        <taxon>Euarchontoglires</taxon>
        <taxon>Glires</taxon>
        <taxon>Rodentia</taxon>
        <taxon>Castorimorpha</taxon>
        <taxon>Castoridae</taxon>
        <taxon>Castor</taxon>
    </lineage>
</organism>
<dbReference type="RefSeq" id="XP_020031689.1">
    <property type="nucleotide sequence ID" value="XM_020176100.1"/>
</dbReference>
<evidence type="ECO:0000313" key="2">
    <source>
        <dbReference type="RefSeq" id="XP_020031689.1"/>
    </source>
</evidence>
<proteinExistence type="predicted"/>
<name>A0A8B7VKN9_CASCN</name>